<dbReference type="GeneID" id="29673757"/>
<evidence type="ECO:0000313" key="2">
    <source>
        <dbReference type="EMBL" id="ACZ00892.1"/>
    </source>
</evidence>
<dbReference type="RefSeq" id="WP_012858449.1">
    <property type="nucleotide sequence ID" value="NC_013515.1"/>
</dbReference>
<dbReference type="OrthoDB" id="95536at2"/>
<feature type="chain" id="PRO_5003020547" description="Outer membrane protein beta-barrel domain-containing protein" evidence="1">
    <location>
        <begin position="24"/>
        <end position="206"/>
    </location>
</feature>
<keyword evidence="3" id="KW-1185">Reference proteome</keyword>
<evidence type="ECO:0008006" key="4">
    <source>
        <dbReference type="Google" id="ProtNLM"/>
    </source>
</evidence>
<evidence type="ECO:0000313" key="3">
    <source>
        <dbReference type="Proteomes" id="UP000002072"/>
    </source>
</evidence>
<reference evidence="2 3" key="1">
    <citation type="journal article" date="2009" name="Stand. Genomic Sci.">
        <title>Complete genome sequence of Streptobacillus moniliformis type strain (9901T).</title>
        <authorList>
            <person name="Nolan M."/>
            <person name="Gronow S."/>
            <person name="Lapidus A."/>
            <person name="Ivanova N."/>
            <person name="Copeland A."/>
            <person name="Lucas S."/>
            <person name="Del Rio T.G."/>
            <person name="Chen F."/>
            <person name="Tice H."/>
            <person name="Pitluck S."/>
            <person name="Cheng J.F."/>
            <person name="Sims D."/>
            <person name="Meincke L."/>
            <person name="Bruce D."/>
            <person name="Goodwin L."/>
            <person name="Brettin T."/>
            <person name="Han C."/>
            <person name="Detter J.C."/>
            <person name="Ovchinikova G."/>
            <person name="Pati A."/>
            <person name="Mavromatis K."/>
            <person name="Mikhailova N."/>
            <person name="Chen A."/>
            <person name="Palaniappan K."/>
            <person name="Land M."/>
            <person name="Hauser L."/>
            <person name="Chang Y.J."/>
            <person name="Jeffries C.D."/>
            <person name="Rohde M."/>
            <person name="Sproer C."/>
            <person name="Goker M."/>
            <person name="Bristow J."/>
            <person name="Eisen J.A."/>
            <person name="Markowitz V."/>
            <person name="Hugenholtz P."/>
            <person name="Kyrpides N.C."/>
            <person name="Klenk H.P."/>
            <person name="Chain P."/>
        </authorList>
    </citation>
    <scope>NUCLEOTIDE SEQUENCE [LARGE SCALE GENOMIC DNA]</scope>
    <source>
        <strain evidence="3">ATCC 14647 / DSM 12112 / NCTC 10651 / 9901</strain>
    </source>
</reference>
<dbReference type="STRING" id="519441.Smon_0410"/>
<organism evidence="2 3">
    <name type="scientific">Streptobacillus moniliformis (strain ATCC 14647 / DSM 12112 / NCTC 10651 / 9901)</name>
    <dbReference type="NCBI Taxonomy" id="519441"/>
    <lineage>
        <taxon>Bacteria</taxon>
        <taxon>Fusobacteriati</taxon>
        <taxon>Fusobacteriota</taxon>
        <taxon>Fusobacteriia</taxon>
        <taxon>Fusobacteriales</taxon>
        <taxon>Leptotrichiaceae</taxon>
        <taxon>Streptobacillus</taxon>
    </lineage>
</organism>
<proteinExistence type="predicted"/>
<dbReference type="KEGG" id="smf:Smon_0410"/>
<dbReference type="AlphaFoldDB" id="D1AX66"/>
<dbReference type="HOGENOM" id="CLU_094978_1_0_0"/>
<feature type="signal peptide" evidence="1">
    <location>
        <begin position="1"/>
        <end position="23"/>
    </location>
</feature>
<protein>
    <recommendedName>
        <fullName evidence="4">Outer membrane protein beta-barrel domain-containing protein</fullName>
    </recommendedName>
</protein>
<accession>D1AX66</accession>
<gene>
    <name evidence="2" type="ordered locus">Smon_0410</name>
</gene>
<keyword evidence="1" id="KW-0732">Signal</keyword>
<evidence type="ECO:0000256" key="1">
    <source>
        <dbReference type="SAM" id="SignalP"/>
    </source>
</evidence>
<name>D1AX66_STRM9</name>
<sequence length="206" mass="22717">MKKILIILFIGLGLNSFSISTKANNRKNVTKKVSTKSSDFRNKVNNSETLNKIIGPRYKIDGSLGIISSRYVQNYAENYISLSAGFSSEWKTIVNKNFDITFGPKITLNVYSDSSGASIEINHGLILGVVSDFNYRLIENFKLYTGIEFGIGGGIRILYPKLIPSGENLLSIAKISLGFKLNDKYNVGFYVGNVKGLVGIEAGYTF</sequence>
<dbReference type="EMBL" id="CP001779">
    <property type="protein sequence ID" value="ACZ00892.1"/>
    <property type="molecule type" value="Genomic_DNA"/>
</dbReference>
<dbReference type="Proteomes" id="UP000002072">
    <property type="component" value="Chromosome"/>
</dbReference>